<organism evidence="10 11">
    <name type="scientific">Sphingobacterium paludis</name>
    <dbReference type="NCBI Taxonomy" id="1476465"/>
    <lineage>
        <taxon>Bacteria</taxon>
        <taxon>Pseudomonadati</taxon>
        <taxon>Bacteroidota</taxon>
        <taxon>Sphingobacteriia</taxon>
        <taxon>Sphingobacteriales</taxon>
        <taxon>Sphingobacteriaceae</taxon>
        <taxon>Sphingobacterium</taxon>
    </lineage>
</organism>
<dbReference type="EC" id="2.6.1.36" evidence="3"/>
<dbReference type="RefSeq" id="WP_243836024.1">
    <property type="nucleotide sequence ID" value="NZ_SNZV01000004.1"/>
</dbReference>
<evidence type="ECO:0000256" key="1">
    <source>
        <dbReference type="ARBA" id="ARBA00001933"/>
    </source>
</evidence>
<evidence type="ECO:0000256" key="6">
    <source>
        <dbReference type="ARBA" id="ARBA00022898"/>
    </source>
</evidence>
<keyword evidence="6 9" id="KW-0663">Pyridoxal phosphate</keyword>
<dbReference type="InterPro" id="IPR005814">
    <property type="entry name" value="Aminotrans_3"/>
</dbReference>
<evidence type="ECO:0000313" key="10">
    <source>
        <dbReference type="EMBL" id="TDS14100.1"/>
    </source>
</evidence>
<dbReference type="Gene3D" id="3.90.1150.10">
    <property type="entry name" value="Aspartate Aminotransferase, domain 1"/>
    <property type="match status" value="1"/>
</dbReference>
<dbReference type="GO" id="GO:0017000">
    <property type="term" value="P:antibiotic biosynthetic process"/>
    <property type="evidence" value="ECO:0007669"/>
    <property type="project" value="InterPro"/>
</dbReference>
<name>A0A4R7D0A4_9SPHI</name>
<evidence type="ECO:0000256" key="7">
    <source>
        <dbReference type="ARBA" id="ARBA00030921"/>
    </source>
</evidence>
<proteinExistence type="inferred from homology"/>
<dbReference type="GO" id="GO:0030170">
    <property type="term" value="F:pyridoxal phosphate binding"/>
    <property type="evidence" value="ECO:0007669"/>
    <property type="project" value="InterPro"/>
</dbReference>
<dbReference type="PIRSF" id="PIRSF000521">
    <property type="entry name" value="Transaminase_4ab_Lys_Orn"/>
    <property type="match status" value="1"/>
</dbReference>
<gene>
    <name evidence="10" type="ORF">B0I21_104429</name>
</gene>
<dbReference type="InterPro" id="IPR015421">
    <property type="entry name" value="PyrdxlP-dep_Trfase_major"/>
</dbReference>
<dbReference type="GO" id="GO:0045484">
    <property type="term" value="F:L-lysine 6-transaminase activity"/>
    <property type="evidence" value="ECO:0007669"/>
    <property type="project" value="UniProtKB-EC"/>
</dbReference>
<comment type="similarity">
    <text evidence="2 9">Belongs to the class-III pyridoxal-phosphate-dependent aminotransferase family.</text>
</comment>
<dbReference type="InterPro" id="IPR017657">
    <property type="entry name" value="L-lysine_6-transaminase"/>
</dbReference>
<dbReference type="NCBIfam" id="TIGR03251">
    <property type="entry name" value="LAT_fam"/>
    <property type="match status" value="1"/>
</dbReference>
<evidence type="ECO:0000256" key="5">
    <source>
        <dbReference type="ARBA" id="ARBA00022679"/>
    </source>
</evidence>
<dbReference type="EMBL" id="SNZV01000004">
    <property type="protein sequence ID" value="TDS14100.1"/>
    <property type="molecule type" value="Genomic_DNA"/>
</dbReference>
<reference evidence="10 11" key="1">
    <citation type="submission" date="2019-03" db="EMBL/GenBank/DDBJ databases">
        <title>Genomic Encyclopedia of Type Strains, Phase III (KMG-III): the genomes of soil and plant-associated and newly described type strains.</title>
        <authorList>
            <person name="Whitman W."/>
        </authorList>
    </citation>
    <scope>NUCLEOTIDE SEQUENCE [LARGE SCALE GENOMIC DNA]</scope>
    <source>
        <strain evidence="10 11">CGMCC 1.12801</strain>
    </source>
</reference>
<dbReference type="Proteomes" id="UP000294752">
    <property type="component" value="Unassembled WGS sequence"/>
</dbReference>
<dbReference type="InterPro" id="IPR015424">
    <property type="entry name" value="PyrdxlP-dep_Trfase"/>
</dbReference>
<sequence length="429" mass="48520">MRDLHKLLSKHILADGLPLVMDLANSQGSYLKDINGDEYLDMFSMFASSAVGYNHPYILARQKELGELAINKPAMSDIYPEAYAQVVETFSRVAIPEQLPYCFFIDGGALAVENALKAAFDWKTRLNMANGAHTQASKVIHFKQAFHGRSGYTLSLTNTNDPRKYMYFPMFDWPRISNPKLNFPLTESSIASTVRKEQEAIAQIEAAIAKAPNEVACIIIEPIQAEGGDNHFRKDFFQALRVICDHHDILLIMDEVQTGLGMTGKMWAYQHADIIPDLIAFGKKTQVCGILANKEKFDRVDKHVFRESSRINSTFGGNLIDMVRFQYILEIIENEKLVQHAESTGNYLLQKVYDLEKKKHYLSNARGLGLMVAVDFATESQRNEFITRSMSNKLLILGCGERGIRFRPHLNVTKGVIDEAMIRFEKSLP</sequence>
<dbReference type="PANTHER" id="PTHR43206:SF2">
    <property type="entry name" value="4-AMINOBUTYRATE AMINOTRANSFERASE GABT"/>
    <property type="match status" value="1"/>
</dbReference>
<dbReference type="Pfam" id="PF00202">
    <property type="entry name" value="Aminotran_3"/>
    <property type="match status" value="1"/>
</dbReference>
<evidence type="ECO:0000313" key="11">
    <source>
        <dbReference type="Proteomes" id="UP000294752"/>
    </source>
</evidence>
<dbReference type="CDD" id="cd00610">
    <property type="entry name" value="OAT_like"/>
    <property type="match status" value="1"/>
</dbReference>
<dbReference type="SUPFAM" id="SSF53383">
    <property type="entry name" value="PLP-dependent transferases"/>
    <property type="match status" value="1"/>
</dbReference>
<dbReference type="Gene3D" id="3.40.640.10">
    <property type="entry name" value="Type I PLP-dependent aspartate aminotransferase-like (Major domain)"/>
    <property type="match status" value="1"/>
</dbReference>
<accession>A0A4R7D0A4</accession>
<evidence type="ECO:0000256" key="8">
    <source>
        <dbReference type="ARBA" id="ARBA00050040"/>
    </source>
</evidence>
<evidence type="ECO:0000256" key="2">
    <source>
        <dbReference type="ARBA" id="ARBA00008954"/>
    </source>
</evidence>
<keyword evidence="5" id="KW-0808">Transferase</keyword>
<evidence type="ECO:0000256" key="4">
    <source>
        <dbReference type="ARBA" id="ARBA00022576"/>
    </source>
</evidence>
<dbReference type="PANTHER" id="PTHR43206">
    <property type="entry name" value="AMINOTRANSFERASE"/>
    <property type="match status" value="1"/>
</dbReference>
<protein>
    <recommendedName>
        <fullName evidence="8">L-lysine-epsilon aminotransferase</fullName>
        <ecNumber evidence="3">2.6.1.36</ecNumber>
    </recommendedName>
    <alternativeName>
        <fullName evidence="7">Lysine 6-aminotransferase</fullName>
    </alternativeName>
</protein>
<keyword evidence="11" id="KW-1185">Reference proteome</keyword>
<dbReference type="AlphaFoldDB" id="A0A4R7D0A4"/>
<dbReference type="InterPro" id="IPR015422">
    <property type="entry name" value="PyrdxlP-dep_Trfase_small"/>
</dbReference>
<evidence type="ECO:0000256" key="3">
    <source>
        <dbReference type="ARBA" id="ARBA00013071"/>
    </source>
</evidence>
<dbReference type="GO" id="GO:0009450">
    <property type="term" value="P:gamma-aminobutyric acid catabolic process"/>
    <property type="evidence" value="ECO:0007669"/>
    <property type="project" value="TreeGrafter"/>
</dbReference>
<comment type="caution">
    <text evidence="10">The sequence shown here is derived from an EMBL/GenBank/DDBJ whole genome shotgun (WGS) entry which is preliminary data.</text>
</comment>
<keyword evidence="4" id="KW-0032">Aminotransferase</keyword>
<comment type="cofactor">
    <cofactor evidence="1">
        <name>pyridoxal 5'-phosphate</name>
        <dbReference type="ChEBI" id="CHEBI:597326"/>
    </cofactor>
</comment>
<evidence type="ECO:0000256" key="9">
    <source>
        <dbReference type="RuleBase" id="RU003560"/>
    </source>
</evidence>